<evidence type="ECO:0000256" key="2">
    <source>
        <dbReference type="ARBA" id="ARBA00022475"/>
    </source>
</evidence>
<feature type="transmembrane region" description="Helical" evidence="6">
    <location>
        <begin position="12"/>
        <end position="31"/>
    </location>
</feature>
<feature type="transmembrane region" description="Helical" evidence="6">
    <location>
        <begin position="72"/>
        <end position="92"/>
    </location>
</feature>
<dbReference type="Pfam" id="PF01810">
    <property type="entry name" value="LysE"/>
    <property type="match status" value="1"/>
</dbReference>
<evidence type="ECO:0000256" key="5">
    <source>
        <dbReference type="ARBA" id="ARBA00023136"/>
    </source>
</evidence>
<protein>
    <submittedName>
        <fullName evidence="7">LysE type translocator</fullName>
    </submittedName>
</protein>
<evidence type="ECO:0000313" key="7">
    <source>
        <dbReference type="EMBL" id="GEO84114.1"/>
    </source>
</evidence>
<dbReference type="InterPro" id="IPR001123">
    <property type="entry name" value="LeuE-type"/>
</dbReference>
<evidence type="ECO:0000256" key="1">
    <source>
        <dbReference type="ARBA" id="ARBA00004651"/>
    </source>
</evidence>
<feature type="transmembrane region" description="Helical" evidence="6">
    <location>
        <begin position="43"/>
        <end position="66"/>
    </location>
</feature>
<keyword evidence="3 6" id="KW-0812">Transmembrane</keyword>
<keyword evidence="5 6" id="KW-0472">Membrane</keyword>
<comment type="subcellular location">
    <subcellularLocation>
        <location evidence="1">Cell membrane</location>
        <topology evidence="1">Multi-pass membrane protein</topology>
    </subcellularLocation>
</comment>
<evidence type="ECO:0000313" key="8">
    <source>
        <dbReference type="Proteomes" id="UP000321717"/>
    </source>
</evidence>
<accession>A0A512HF74</accession>
<feature type="transmembrane region" description="Helical" evidence="6">
    <location>
        <begin position="142"/>
        <end position="167"/>
    </location>
</feature>
<proteinExistence type="predicted"/>
<feature type="transmembrane region" description="Helical" evidence="6">
    <location>
        <begin position="113"/>
        <end position="136"/>
    </location>
</feature>
<evidence type="ECO:0000256" key="4">
    <source>
        <dbReference type="ARBA" id="ARBA00022989"/>
    </source>
</evidence>
<comment type="caution">
    <text evidence="7">The sequence shown here is derived from an EMBL/GenBank/DDBJ whole genome shotgun (WGS) entry which is preliminary data.</text>
</comment>
<gene>
    <name evidence="7" type="ORF">RNA01_10460</name>
</gene>
<sequence>MDPIATLMHLSAIHILMAMLPGPNTVVVSYCSASLSRRSGLTAALGVASASLVWLTLSLAGISVLLMQVGDLFRVARLAGALYLVYVGVRMLRSRGGSLEASGRPVYRSPFMAGALTTLSNPKSAIFWTSVFSVVLPSEAPGWFYLAVVALIGAQAFLWYSAVALVFSAPFSRKQYARVSTALNRIAGIFMVLFGLKIADELRREIVIRV</sequence>
<dbReference type="GO" id="GO:0005886">
    <property type="term" value="C:plasma membrane"/>
    <property type="evidence" value="ECO:0007669"/>
    <property type="project" value="UniProtKB-SubCell"/>
</dbReference>
<dbReference type="PANTHER" id="PTHR30086:SF19">
    <property type="entry name" value="THREONINE EFFLUX PROTEIN"/>
    <property type="match status" value="1"/>
</dbReference>
<dbReference type="Proteomes" id="UP000321717">
    <property type="component" value="Unassembled WGS sequence"/>
</dbReference>
<dbReference type="AlphaFoldDB" id="A0A512HF74"/>
<dbReference type="GO" id="GO:0015171">
    <property type="term" value="F:amino acid transmembrane transporter activity"/>
    <property type="evidence" value="ECO:0007669"/>
    <property type="project" value="TreeGrafter"/>
</dbReference>
<keyword evidence="2" id="KW-1003">Cell membrane</keyword>
<keyword evidence="4 6" id="KW-1133">Transmembrane helix</keyword>
<organism evidence="7 8">
    <name type="scientific">Ciceribacter naphthalenivorans</name>
    <dbReference type="NCBI Taxonomy" id="1118451"/>
    <lineage>
        <taxon>Bacteria</taxon>
        <taxon>Pseudomonadati</taxon>
        <taxon>Pseudomonadota</taxon>
        <taxon>Alphaproteobacteria</taxon>
        <taxon>Hyphomicrobiales</taxon>
        <taxon>Rhizobiaceae</taxon>
        <taxon>Ciceribacter</taxon>
    </lineage>
</organism>
<evidence type="ECO:0000256" key="6">
    <source>
        <dbReference type="SAM" id="Phobius"/>
    </source>
</evidence>
<dbReference type="EMBL" id="BJZP01000004">
    <property type="protein sequence ID" value="GEO84114.1"/>
    <property type="molecule type" value="Genomic_DNA"/>
</dbReference>
<reference evidence="7 8" key="1">
    <citation type="submission" date="2019-07" db="EMBL/GenBank/DDBJ databases">
        <title>Whole genome shotgun sequence of Rhizobium naphthalenivorans NBRC 107585.</title>
        <authorList>
            <person name="Hosoyama A."/>
            <person name="Uohara A."/>
            <person name="Ohji S."/>
            <person name="Ichikawa N."/>
        </authorList>
    </citation>
    <scope>NUCLEOTIDE SEQUENCE [LARGE SCALE GENOMIC DNA]</scope>
    <source>
        <strain evidence="7 8">NBRC 107585</strain>
    </source>
</reference>
<dbReference type="OrthoDB" id="7346064at2"/>
<dbReference type="RefSeq" id="WP_147178918.1">
    <property type="nucleotide sequence ID" value="NZ_BJZP01000004.1"/>
</dbReference>
<keyword evidence="8" id="KW-1185">Reference proteome</keyword>
<dbReference type="PANTHER" id="PTHR30086">
    <property type="entry name" value="ARGININE EXPORTER PROTEIN ARGO"/>
    <property type="match status" value="1"/>
</dbReference>
<name>A0A512HF74_9HYPH</name>
<evidence type="ECO:0000256" key="3">
    <source>
        <dbReference type="ARBA" id="ARBA00022692"/>
    </source>
</evidence>